<evidence type="ECO:0000259" key="9">
    <source>
        <dbReference type="PROSITE" id="PS50850"/>
    </source>
</evidence>
<feature type="transmembrane region" description="Helical" evidence="8">
    <location>
        <begin position="334"/>
        <end position="355"/>
    </location>
</feature>
<organism evidence="10 11">
    <name type="scientific">Agromyces intestinalis</name>
    <dbReference type="NCBI Taxonomy" id="2592652"/>
    <lineage>
        <taxon>Bacteria</taxon>
        <taxon>Bacillati</taxon>
        <taxon>Actinomycetota</taxon>
        <taxon>Actinomycetes</taxon>
        <taxon>Micrococcales</taxon>
        <taxon>Microbacteriaceae</taxon>
        <taxon>Agromyces</taxon>
    </lineage>
</organism>
<feature type="domain" description="Major facilitator superfamily (MFS) profile" evidence="9">
    <location>
        <begin position="21"/>
        <end position="513"/>
    </location>
</feature>
<evidence type="ECO:0000256" key="3">
    <source>
        <dbReference type="ARBA" id="ARBA00022475"/>
    </source>
</evidence>
<feature type="transmembrane region" description="Helical" evidence="8">
    <location>
        <begin position="411"/>
        <end position="428"/>
    </location>
</feature>
<protein>
    <submittedName>
        <fullName evidence="10">MFS transporter</fullName>
    </submittedName>
</protein>
<dbReference type="KEGG" id="ail:FLP10_11190"/>
<dbReference type="InterPro" id="IPR020846">
    <property type="entry name" value="MFS_dom"/>
</dbReference>
<dbReference type="GO" id="GO:0022857">
    <property type="term" value="F:transmembrane transporter activity"/>
    <property type="evidence" value="ECO:0007669"/>
    <property type="project" value="InterPro"/>
</dbReference>
<dbReference type="GO" id="GO:0005886">
    <property type="term" value="C:plasma membrane"/>
    <property type="evidence" value="ECO:0007669"/>
    <property type="project" value="UniProtKB-SubCell"/>
</dbReference>
<feature type="region of interest" description="Disordered" evidence="7">
    <location>
        <begin position="513"/>
        <end position="536"/>
    </location>
</feature>
<dbReference type="Proteomes" id="UP000324678">
    <property type="component" value="Chromosome"/>
</dbReference>
<dbReference type="InterPro" id="IPR011701">
    <property type="entry name" value="MFS"/>
</dbReference>
<name>A0A5C1YFF2_9MICO</name>
<dbReference type="Gene3D" id="1.20.1250.20">
    <property type="entry name" value="MFS general substrate transporter like domains"/>
    <property type="match status" value="1"/>
</dbReference>
<evidence type="ECO:0000256" key="2">
    <source>
        <dbReference type="ARBA" id="ARBA00022448"/>
    </source>
</evidence>
<sequence length="536" mass="55445">MTETAQATTAPPLATRREWIGLAVLALPTLLLAIDGSVLFLALPTLSADLDVDATQQLWILDIYSFLIAGLLVTMGTLGDRIGRRRLLLIGGSAFAAASVIAAFSVSVEMLIVARALLGIAGATLAPSTMALIRNMFRDPRQMAIAIGVWFTCFMGGMLLGPIVGGLLLEHFWWGSTFLLGVPFMVLLVVLGPIFLPEYRAADPGRIDLVSVALSLAAILPVVWGLKELARTGWEGTPVAAIAIGGAMAALFVRRQSRLADPLLDLTLFRNRVFGTSLVLLLVTAVIMSGVSLLLALFLQSALGLSPLTAGLWLLPQAVAMIIGFQVPGVLARWFAPPVIVTLGLAIAAVGFAVLTQAGQVDGPGLAITGFVIGCFGISLPMTVLTTLMLGSVPPDKAGAASAVNETSSEFGIALGIASLGSLAAVISRGELATSLAPYVPVPVPEHAAEAAGTGITAAVDTAASLPGEASELLLELARAAFTSGLAITAGFAALVFLALATLAAIMLRERRAGEASETPDSQTVETRPTTEGELR</sequence>
<feature type="transmembrane region" description="Helical" evidence="8">
    <location>
        <begin position="305"/>
        <end position="327"/>
    </location>
</feature>
<feature type="transmembrane region" description="Helical" evidence="8">
    <location>
        <begin position="87"/>
        <end position="106"/>
    </location>
</feature>
<comment type="subcellular location">
    <subcellularLocation>
        <location evidence="1">Cell membrane</location>
        <topology evidence="1">Multi-pass membrane protein</topology>
    </subcellularLocation>
</comment>
<feature type="transmembrane region" description="Helical" evidence="8">
    <location>
        <begin position="236"/>
        <end position="253"/>
    </location>
</feature>
<keyword evidence="5 8" id="KW-1133">Transmembrane helix</keyword>
<dbReference type="AlphaFoldDB" id="A0A5C1YFF2"/>
<feature type="transmembrane region" description="Helical" evidence="8">
    <location>
        <begin position="273"/>
        <end position="299"/>
    </location>
</feature>
<evidence type="ECO:0000256" key="8">
    <source>
        <dbReference type="SAM" id="Phobius"/>
    </source>
</evidence>
<dbReference type="PANTHER" id="PTHR42718">
    <property type="entry name" value="MAJOR FACILITATOR SUPERFAMILY MULTIDRUG TRANSPORTER MFSC"/>
    <property type="match status" value="1"/>
</dbReference>
<feature type="transmembrane region" description="Helical" evidence="8">
    <location>
        <begin position="112"/>
        <end position="133"/>
    </location>
</feature>
<proteinExistence type="predicted"/>
<dbReference type="Pfam" id="PF07690">
    <property type="entry name" value="MFS_1"/>
    <property type="match status" value="1"/>
</dbReference>
<dbReference type="SUPFAM" id="SSF103473">
    <property type="entry name" value="MFS general substrate transporter"/>
    <property type="match status" value="1"/>
</dbReference>
<feature type="transmembrane region" description="Helical" evidence="8">
    <location>
        <begin position="20"/>
        <end position="46"/>
    </location>
</feature>
<feature type="transmembrane region" description="Helical" evidence="8">
    <location>
        <begin position="207"/>
        <end position="224"/>
    </location>
</feature>
<evidence type="ECO:0000256" key="5">
    <source>
        <dbReference type="ARBA" id="ARBA00022989"/>
    </source>
</evidence>
<keyword evidence="11" id="KW-1185">Reference proteome</keyword>
<accession>A0A5C1YFF2</accession>
<dbReference type="InterPro" id="IPR036259">
    <property type="entry name" value="MFS_trans_sf"/>
</dbReference>
<dbReference type="PANTHER" id="PTHR42718:SF47">
    <property type="entry name" value="METHYL VIOLOGEN RESISTANCE PROTEIN SMVA"/>
    <property type="match status" value="1"/>
</dbReference>
<evidence type="ECO:0000313" key="11">
    <source>
        <dbReference type="Proteomes" id="UP000324678"/>
    </source>
</evidence>
<dbReference type="CDD" id="cd17321">
    <property type="entry name" value="MFS_MMR_MDR_like"/>
    <property type="match status" value="1"/>
</dbReference>
<evidence type="ECO:0000256" key="4">
    <source>
        <dbReference type="ARBA" id="ARBA00022692"/>
    </source>
</evidence>
<dbReference type="OrthoDB" id="9781469at2"/>
<keyword evidence="6 8" id="KW-0472">Membrane</keyword>
<gene>
    <name evidence="10" type="ORF">FLP10_11190</name>
</gene>
<reference evidence="10 11" key="1">
    <citation type="submission" date="2019-09" db="EMBL/GenBank/DDBJ databases">
        <title>Genome sequencing of strain KACC 19306.</title>
        <authorList>
            <person name="Heo J."/>
            <person name="Kim S.-J."/>
            <person name="Kim J.-S."/>
            <person name="Hong S.-B."/>
            <person name="Kwon S.-W."/>
        </authorList>
    </citation>
    <scope>NUCLEOTIDE SEQUENCE [LARGE SCALE GENOMIC DNA]</scope>
    <source>
        <strain evidence="10 11">KACC 19306</strain>
    </source>
</reference>
<feature type="transmembrane region" description="Helical" evidence="8">
    <location>
        <begin position="58"/>
        <end position="75"/>
    </location>
</feature>
<keyword evidence="2" id="KW-0813">Transport</keyword>
<feature type="compositionally biased region" description="Polar residues" evidence="7">
    <location>
        <begin position="519"/>
        <end position="528"/>
    </location>
</feature>
<feature type="transmembrane region" description="Helical" evidence="8">
    <location>
        <begin position="367"/>
        <end position="390"/>
    </location>
</feature>
<feature type="transmembrane region" description="Helical" evidence="8">
    <location>
        <begin position="481"/>
        <end position="508"/>
    </location>
</feature>
<dbReference type="PROSITE" id="PS50850">
    <property type="entry name" value="MFS"/>
    <property type="match status" value="1"/>
</dbReference>
<feature type="transmembrane region" description="Helical" evidence="8">
    <location>
        <begin position="171"/>
        <end position="195"/>
    </location>
</feature>
<evidence type="ECO:0000256" key="7">
    <source>
        <dbReference type="SAM" id="MobiDB-lite"/>
    </source>
</evidence>
<evidence type="ECO:0000256" key="1">
    <source>
        <dbReference type="ARBA" id="ARBA00004651"/>
    </source>
</evidence>
<feature type="transmembrane region" description="Helical" evidence="8">
    <location>
        <begin position="145"/>
        <end position="165"/>
    </location>
</feature>
<evidence type="ECO:0000313" key="10">
    <source>
        <dbReference type="EMBL" id="QEO14916.1"/>
    </source>
</evidence>
<dbReference type="EMBL" id="CP043505">
    <property type="protein sequence ID" value="QEO14916.1"/>
    <property type="molecule type" value="Genomic_DNA"/>
</dbReference>
<evidence type="ECO:0000256" key="6">
    <source>
        <dbReference type="ARBA" id="ARBA00023136"/>
    </source>
</evidence>
<keyword evidence="4 8" id="KW-0812">Transmembrane</keyword>
<keyword evidence="3" id="KW-1003">Cell membrane</keyword>